<dbReference type="EMBL" id="OU015568">
    <property type="protein sequence ID" value="CAG5091238.1"/>
    <property type="molecule type" value="Genomic_DNA"/>
</dbReference>
<evidence type="ECO:0000259" key="3">
    <source>
        <dbReference type="PROSITE" id="PS50097"/>
    </source>
</evidence>
<dbReference type="Pfam" id="PF07707">
    <property type="entry name" value="BACK"/>
    <property type="match status" value="1"/>
</dbReference>
<dbReference type="SMART" id="SM00875">
    <property type="entry name" value="BACK"/>
    <property type="match status" value="1"/>
</dbReference>
<evidence type="ECO:0000313" key="4">
    <source>
        <dbReference type="EMBL" id="CAG5091238.1"/>
    </source>
</evidence>
<dbReference type="PIRSF" id="PIRSF037037">
    <property type="entry name" value="Kelch-like_protein_gigaxonin"/>
    <property type="match status" value="1"/>
</dbReference>
<dbReference type="Gene3D" id="3.30.710.10">
    <property type="entry name" value="Potassium Channel Kv1.1, Chain A"/>
    <property type="match status" value="1"/>
</dbReference>
<dbReference type="InterPro" id="IPR006652">
    <property type="entry name" value="Kelch_1"/>
</dbReference>
<dbReference type="InterPro" id="IPR000210">
    <property type="entry name" value="BTB/POZ_dom"/>
</dbReference>
<dbReference type="Pfam" id="PF24681">
    <property type="entry name" value="Kelch_KLHDC2_KLHL20_DRC7"/>
    <property type="match status" value="1"/>
</dbReference>
<dbReference type="PANTHER" id="PTHR24412">
    <property type="entry name" value="KELCH PROTEIN"/>
    <property type="match status" value="1"/>
</dbReference>
<accession>A0ABN7S2F8</accession>
<dbReference type="Pfam" id="PF01344">
    <property type="entry name" value="Kelch_1"/>
    <property type="match status" value="1"/>
</dbReference>
<organism evidence="4 5">
    <name type="scientific">Oikopleura dioica</name>
    <name type="common">Tunicate</name>
    <dbReference type="NCBI Taxonomy" id="34765"/>
    <lineage>
        <taxon>Eukaryota</taxon>
        <taxon>Metazoa</taxon>
        <taxon>Chordata</taxon>
        <taxon>Tunicata</taxon>
        <taxon>Appendicularia</taxon>
        <taxon>Copelata</taxon>
        <taxon>Oikopleuridae</taxon>
        <taxon>Oikopleura</taxon>
    </lineage>
</organism>
<sequence length="631" mass="69669">MSHEEPSTMDSAKNEVEMESCSESMAPGAWAGSTAANVNKFKNDAHPKDGYSVMNELRKQGSLCDVTLVAEGRQFPVHKIILVSSSPYFRAMFNGTMSESSQDVVNLAGVQATALRQLIEYIYSGEVEVTEENVQSLLPAANLLQLSWVRDSCCRFLQSHLHPSNCLGIRSFADVHSCSDLLLASTNFTEENFAEVVKGDEFLSLCEADVCALFSSDQLSVISEEKVFDAAMEWVRFDVLERKKSLRALLENVRLPLLTKEFLVSISQENDLLKDADKDCKDLIIEALTYHLLPIELKAKRGGSTRTRPRLPLGLSKVLIIVGGQAPKAIKKVEAHDFKNECWTRLTDMTTRRCRAGVANYKGFIWAVGGFNGSQRVRTVDIFDPVKGEWNPGPPMDARRSTLGAAVLNNNLYAVGGFDGASGLDTAEVYSEKKECWCRIADMTTRRSSVGVGVVGSFLYAVGGYDGAQRQCLSSVERYDPDANEWSKVADMTTRRSGAGVGVVDGLLYAVGGHDGPKVRKSAEVYNPQCNSWTQIADMHNRRRNAGVAAVNGFIYVVGGDDGTTNLNTVEFYNPQTDTWEWLESTMEVERSYAGVAVIDNPQVLELFGSRQNRSIEAEADERVENERFDL</sequence>
<keyword evidence="5" id="KW-1185">Reference proteome</keyword>
<gene>
    <name evidence="4" type="ORF">OKIOD_LOCUS4487</name>
</gene>
<evidence type="ECO:0000256" key="1">
    <source>
        <dbReference type="ARBA" id="ARBA00022441"/>
    </source>
</evidence>
<keyword evidence="2" id="KW-0677">Repeat</keyword>
<dbReference type="PANTHER" id="PTHR24412:SF466">
    <property type="entry name" value="RING CANAL KELCH PROTEIN"/>
    <property type="match status" value="1"/>
</dbReference>
<dbReference type="InterPro" id="IPR017096">
    <property type="entry name" value="BTB-kelch_protein"/>
</dbReference>
<reference evidence="4 5" key="1">
    <citation type="submission" date="2021-04" db="EMBL/GenBank/DDBJ databases">
        <authorList>
            <person name="Bliznina A."/>
        </authorList>
    </citation>
    <scope>NUCLEOTIDE SEQUENCE [LARGE SCALE GENOMIC DNA]</scope>
</reference>
<keyword evidence="1" id="KW-0880">Kelch repeat</keyword>
<dbReference type="SMART" id="SM00225">
    <property type="entry name" value="BTB"/>
    <property type="match status" value="1"/>
</dbReference>
<dbReference type="InterPro" id="IPR011705">
    <property type="entry name" value="BACK"/>
</dbReference>
<dbReference type="Gene3D" id="1.25.40.420">
    <property type="match status" value="1"/>
</dbReference>
<protein>
    <submittedName>
        <fullName evidence="4">Oidioi.mRNA.OKI2018_I69.PAR.g12929.t1.cds</fullName>
    </submittedName>
</protein>
<dbReference type="PRINTS" id="PR00501">
    <property type="entry name" value="KELCHREPEAT"/>
</dbReference>
<dbReference type="Pfam" id="PF00651">
    <property type="entry name" value="BTB"/>
    <property type="match status" value="1"/>
</dbReference>
<dbReference type="SUPFAM" id="SSF54695">
    <property type="entry name" value="POZ domain"/>
    <property type="match status" value="1"/>
</dbReference>
<evidence type="ECO:0000313" key="5">
    <source>
        <dbReference type="Proteomes" id="UP001158576"/>
    </source>
</evidence>
<proteinExistence type="predicted"/>
<dbReference type="SUPFAM" id="SSF117281">
    <property type="entry name" value="Kelch motif"/>
    <property type="match status" value="1"/>
</dbReference>
<dbReference type="InterPro" id="IPR011333">
    <property type="entry name" value="SKP1/BTB/POZ_sf"/>
</dbReference>
<evidence type="ECO:0000256" key="2">
    <source>
        <dbReference type="ARBA" id="ARBA00022737"/>
    </source>
</evidence>
<feature type="domain" description="BTB" evidence="3">
    <location>
        <begin position="64"/>
        <end position="131"/>
    </location>
</feature>
<dbReference type="Gene3D" id="2.120.10.80">
    <property type="entry name" value="Kelch-type beta propeller"/>
    <property type="match status" value="1"/>
</dbReference>
<dbReference type="SMART" id="SM00612">
    <property type="entry name" value="Kelch"/>
    <property type="match status" value="6"/>
</dbReference>
<dbReference type="Proteomes" id="UP001158576">
    <property type="component" value="Chromosome PAR"/>
</dbReference>
<dbReference type="PROSITE" id="PS50097">
    <property type="entry name" value="BTB"/>
    <property type="match status" value="1"/>
</dbReference>
<dbReference type="CDD" id="cd18445">
    <property type="entry name" value="BACK_KLHL2_like"/>
    <property type="match status" value="1"/>
</dbReference>
<name>A0ABN7S2F8_OIKDI</name>
<dbReference type="InterPro" id="IPR015915">
    <property type="entry name" value="Kelch-typ_b-propeller"/>
</dbReference>